<dbReference type="InterPro" id="IPR000477">
    <property type="entry name" value="RT_dom"/>
</dbReference>
<accession>A0AA85J5M0</accession>
<keyword evidence="2" id="KW-1185">Reference proteome</keyword>
<dbReference type="AlphaFoldDB" id="A0AA85J5M0"/>
<dbReference type="WBParaSite" id="TREG1_130410.1">
    <property type="protein sequence ID" value="TREG1_130410.1"/>
    <property type="gene ID" value="TREG1_130410"/>
</dbReference>
<reference evidence="2" key="1">
    <citation type="submission" date="2022-06" db="EMBL/GenBank/DDBJ databases">
        <authorList>
            <person name="Berger JAMES D."/>
            <person name="Berger JAMES D."/>
        </authorList>
    </citation>
    <scope>NUCLEOTIDE SEQUENCE [LARGE SCALE GENOMIC DNA]</scope>
</reference>
<feature type="domain" description="Reverse transcriptase" evidence="1">
    <location>
        <begin position="329"/>
        <end position="582"/>
    </location>
</feature>
<dbReference type="Pfam" id="PF26215">
    <property type="entry name" value="HTH_animal"/>
    <property type="match status" value="1"/>
</dbReference>
<organism evidence="2 3">
    <name type="scientific">Trichobilharzia regenti</name>
    <name type="common">Nasal bird schistosome</name>
    <dbReference type="NCBI Taxonomy" id="157069"/>
    <lineage>
        <taxon>Eukaryota</taxon>
        <taxon>Metazoa</taxon>
        <taxon>Spiralia</taxon>
        <taxon>Lophotrochozoa</taxon>
        <taxon>Platyhelminthes</taxon>
        <taxon>Trematoda</taxon>
        <taxon>Digenea</taxon>
        <taxon>Strigeidida</taxon>
        <taxon>Schistosomatoidea</taxon>
        <taxon>Schistosomatidae</taxon>
        <taxon>Trichobilharzia</taxon>
    </lineage>
</organism>
<proteinExistence type="predicted"/>
<dbReference type="PROSITE" id="PS50878">
    <property type="entry name" value="RT_POL"/>
    <property type="match status" value="1"/>
</dbReference>
<protein>
    <recommendedName>
        <fullName evidence="1">Reverse transcriptase domain-containing protein</fullName>
    </recommendedName>
</protein>
<dbReference type="CDD" id="cd00304">
    <property type="entry name" value="RT_like"/>
    <property type="match status" value="1"/>
</dbReference>
<dbReference type="InterPro" id="IPR058912">
    <property type="entry name" value="HTH_animal"/>
</dbReference>
<dbReference type="PANTHER" id="PTHR21301:SF10">
    <property type="entry name" value="REVERSE TRANSCRIPTASE DOMAIN-CONTAINING PROTEIN"/>
    <property type="match status" value="1"/>
</dbReference>
<reference evidence="3" key="2">
    <citation type="submission" date="2023-11" db="UniProtKB">
        <authorList>
            <consortium name="WormBaseParasite"/>
        </authorList>
    </citation>
    <scope>IDENTIFICATION</scope>
</reference>
<evidence type="ECO:0000313" key="2">
    <source>
        <dbReference type="Proteomes" id="UP000050795"/>
    </source>
</evidence>
<evidence type="ECO:0000313" key="3">
    <source>
        <dbReference type="WBParaSite" id="TREG1_130410.1"/>
    </source>
</evidence>
<sequence>MISSREICLLNALFKFIKGTNCFNFLKRRLPKDTIRLLNRLLNLRCKIVIQRERLRFYRNCIENKHYPISFYKSLRRNKSKSSLSNLQHLAELEIDEINDKLSKFIETHQRLNPVLDNLSLVCRIKFTVFCNDMVKKTISSTEEKLTKSLKDSNHTLEFPQDIHKHIINLSTCTLSQLQLEALSYGMKYKTIPMKINKMEVQSQYENLYDQISDLTPSNKDNLDWFKVKLVDISHQFLNARIHQKNGLSKEHHAALKELIQKDNLVILKPDKGEGVVIMNKSDYQNKMNDILKDQSKFLLDNATDNVLLVEKQINRQLQILLMHGFINEKLYKQLKPIGSHTPQLYGLPKIHKTGNPLRPILDMSNSPYHKIAKWITEVLTPVRDSLSNHSVKSSFDLTEMLDTLNIKEKVMCSIDIESLFTNVPLHETVDFICDYITSNGINLPIPVTYIKDIILMCTENIRFTFQEKAYKQIDGVAMGSPLGPLLADIFMSKLEKQMQGMLGGFMLYKRYVDDTLIIGNNSESIENFITLFNHIHPNIRVTSELESNNKLGFLDITMTRRNDGTIQRSIFRKQTWTGQYLHFTSFVPIQYKRSLVKCLFSRARKICTSDTLMDELRHVHSVLLANGYPESFITCHSKEKPHLEKTASVPKKAIFINLPFKGDQIMQLTTQRLRSAIKRTFYAASLFLTCRTFSIPVPTIKGRNSVDSTSNCIYKFTCSCGDTYIGRTNRMFQCRRKEHIPKWLVNHIENPNAINLNRNPASSIAKHLLMSGHKININDCFTIISHNSNSRLLKVMEALWINHIQPKLCVQKSIDFNLRLPWTA</sequence>
<evidence type="ECO:0000259" key="1">
    <source>
        <dbReference type="PROSITE" id="PS50878"/>
    </source>
</evidence>
<dbReference type="PANTHER" id="PTHR21301">
    <property type="entry name" value="REVERSE TRANSCRIPTASE"/>
    <property type="match status" value="1"/>
</dbReference>
<dbReference type="Proteomes" id="UP000050795">
    <property type="component" value="Unassembled WGS sequence"/>
</dbReference>
<dbReference type="Pfam" id="PF00078">
    <property type="entry name" value="RVT_1"/>
    <property type="match status" value="1"/>
</dbReference>
<name>A0AA85J5M0_TRIRE</name>